<proteinExistence type="predicted"/>
<feature type="compositionally biased region" description="Polar residues" evidence="1">
    <location>
        <begin position="41"/>
        <end position="57"/>
    </location>
</feature>
<dbReference type="HOGENOM" id="CLU_409365_0_0_1"/>
<sequence length="674" mass="74927">MSLQCPYRHIPYSAWRLDVLRTLFQYPEKARRRTYIHSGRPNRSTCRRNYSNSQAPTPKNHVLDVQNEAHTQSSTASEKDRGNAGPIPPFNPYSAAGLQAVKDLLAELQSVSKKVHHGDADRKCGTDFKSVVLEPPADQGLKKKTHKRISLDQSEKHRPLISKSPVVRWVEKAENRRTEEKIHPSYHHIRGLKNNPWAETLASPIRACQGSGARLPVDLLLDLWYVKNPRDDKVYLLPTRLADLDALEAEMASELRASQRLPPVVAPQVEQPSKDVEETGRNIPGEPPPGDNTPSERRKPPQPQSRLFSNHTFLTFITDAVTQPVKKTSKFPSATGRESSPGEVSRLVHFEAREAFSTAQHYLQNKRRFVSGHSGTAGTPFAEQEKGAFNLSKLKWQVELPSRLVHIMRERILVALNALAKSESAARNQDAPGRPLGVIPLLFPKNGTLNGDELRPQWSTAEVNYSPATGPANTVSKIRRVGSKTRGAEPTTTGEAAFSTGPSHDEHVPSSPSFVTAGPTESTYHRLGHHEWLPGSIFLHSGARDISSLLASTSSASSLPALPTDNPLLPPMLPVMDTHRFPIFSLDRLFSHTPVAPSAQQTDDLKELLARPIFQPTHSRYADPSREGDNLLFVRSLQGPAKTVIEEVWRLWRYLGGQNMDASFFEAHDVEAEV</sequence>
<dbReference type="STRING" id="5601.A0A0D2GGX7"/>
<feature type="region of interest" description="Disordered" evidence="1">
    <location>
        <begin position="34"/>
        <end position="91"/>
    </location>
</feature>
<dbReference type="EMBL" id="KN846957">
    <property type="protein sequence ID" value="KIW71494.1"/>
    <property type="molecule type" value="Genomic_DNA"/>
</dbReference>
<evidence type="ECO:0000313" key="2">
    <source>
        <dbReference type="EMBL" id="KIW71494.1"/>
    </source>
</evidence>
<reference evidence="2 3" key="1">
    <citation type="submission" date="2015-01" db="EMBL/GenBank/DDBJ databases">
        <title>The Genome Sequence of Capronia semiimmersa CBS27337.</title>
        <authorList>
            <consortium name="The Broad Institute Genomics Platform"/>
            <person name="Cuomo C."/>
            <person name="de Hoog S."/>
            <person name="Gorbushina A."/>
            <person name="Stielow B."/>
            <person name="Teixiera M."/>
            <person name="Abouelleil A."/>
            <person name="Chapman S.B."/>
            <person name="Priest M."/>
            <person name="Young S.K."/>
            <person name="Wortman J."/>
            <person name="Nusbaum C."/>
            <person name="Birren B."/>
        </authorList>
    </citation>
    <scope>NUCLEOTIDE SEQUENCE [LARGE SCALE GENOMIC DNA]</scope>
    <source>
        <strain evidence="2 3">CBS 27337</strain>
    </source>
</reference>
<name>A0A0D2GGX7_9EURO</name>
<evidence type="ECO:0000313" key="3">
    <source>
        <dbReference type="Proteomes" id="UP000054266"/>
    </source>
</evidence>
<feature type="compositionally biased region" description="Polar residues" evidence="1">
    <location>
        <begin position="510"/>
        <end position="521"/>
    </location>
</feature>
<accession>A0A0D2GGX7</accession>
<organism evidence="2 3">
    <name type="scientific">Phialophora macrospora</name>
    <dbReference type="NCBI Taxonomy" id="1851006"/>
    <lineage>
        <taxon>Eukaryota</taxon>
        <taxon>Fungi</taxon>
        <taxon>Dikarya</taxon>
        <taxon>Ascomycota</taxon>
        <taxon>Pezizomycotina</taxon>
        <taxon>Eurotiomycetes</taxon>
        <taxon>Chaetothyriomycetidae</taxon>
        <taxon>Chaetothyriales</taxon>
        <taxon>Herpotrichiellaceae</taxon>
        <taxon>Phialophora</taxon>
    </lineage>
</organism>
<keyword evidence="3" id="KW-1185">Reference proteome</keyword>
<evidence type="ECO:0000256" key="1">
    <source>
        <dbReference type="SAM" id="MobiDB-lite"/>
    </source>
</evidence>
<dbReference type="Proteomes" id="UP000054266">
    <property type="component" value="Unassembled WGS sequence"/>
</dbReference>
<dbReference type="AlphaFoldDB" id="A0A0D2GGX7"/>
<feature type="region of interest" description="Disordered" evidence="1">
    <location>
        <begin position="259"/>
        <end position="306"/>
    </location>
</feature>
<protein>
    <submittedName>
        <fullName evidence="2">Uncharacterized protein</fullName>
    </submittedName>
</protein>
<feature type="region of interest" description="Disordered" evidence="1">
    <location>
        <begin position="465"/>
        <end position="521"/>
    </location>
</feature>
<feature type="compositionally biased region" description="Polar residues" evidence="1">
    <location>
        <begin position="465"/>
        <end position="476"/>
    </location>
</feature>
<gene>
    <name evidence="2" type="ORF">PV04_03652</name>
</gene>